<dbReference type="PROSITE" id="PS00469">
    <property type="entry name" value="NDPK"/>
    <property type="match status" value="1"/>
</dbReference>
<gene>
    <name evidence="11" type="primary">ndk</name>
    <name evidence="16" type="ORF">SAMN02745121_02976</name>
</gene>
<dbReference type="GO" id="GO:0006228">
    <property type="term" value="P:UTP biosynthetic process"/>
    <property type="evidence" value="ECO:0007669"/>
    <property type="project" value="UniProtKB-UniRule"/>
</dbReference>
<evidence type="ECO:0000256" key="10">
    <source>
        <dbReference type="ARBA" id="ARBA00023080"/>
    </source>
</evidence>
<dbReference type="InterPro" id="IPR036850">
    <property type="entry name" value="NDK-like_dom_sf"/>
</dbReference>
<evidence type="ECO:0000256" key="3">
    <source>
        <dbReference type="ARBA" id="ARBA00022553"/>
    </source>
</evidence>
<dbReference type="NCBIfam" id="NF001908">
    <property type="entry name" value="PRK00668.1"/>
    <property type="match status" value="1"/>
</dbReference>
<organism evidence="16 17">
    <name type="scientific">Nannocystis exedens</name>
    <dbReference type="NCBI Taxonomy" id="54"/>
    <lineage>
        <taxon>Bacteria</taxon>
        <taxon>Pseudomonadati</taxon>
        <taxon>Myxococcota</taxon>
        <taxon>Polyangia</taxon>
        <taxon>Nannocystales</taxon>
        <taxon>Nannocystaceae</taxon>
        <taxon>Nannocystis</taxon>
    </lineage>
</organism>
<feature type="binding site" evidence="11 12">
    <location>
        <position position="112"/>
    </location>
    <ligand>
        <name>ATP</name>
        <dbReference type="ChEBI" id="CHEBI:30616"/>
    </ligand>
</feature>
<dbReference type="GO" id="GO:0005737">
    <property type="term" value="C:cytoplasm"/>
    <property type="evidence" value="ECO:0007669"/>
    <property type="project" value="UniProtKB-SubCell"/>
</dbReference>
<dbReference type="Pfam" id="PF00334">
    <property type="entry name" value="NDK"/>
    <property type="match status" value="1"/>
</dbReference>
<protein>
    <recommendedName>
        <fullName evidence="11 14">Nucleoside diphosphate kinase</fullName>
        <shortName evidence="11">NDK</shortName>
        <shortName evidence="11">NDP kinase</shortName>
        <ecNumber evidence="11 14">2.7.4.6</ecNumber>
    </recommendedName>
    <alternativeName>
        <fullName evidence="11">Nucleoside-2-P kinase</fullName>
    </alternativeName>
</protein>
<dbReference type="OrthoDB" id="9801161at2"/>
<evidence type="ECO:0000256" key="13">
    <source>
        <dbReference type="RuleBase" id="RU004011"/>
    </source>
</evidence>
<dbReference type="Gene3D" id="3.30.70.141">
    <property type="entry name" value="Nucleoside diphosphate kinase-like domain"/>
    <property type="match status" value="1"/>
</dbReference>
<comment type="catalytic activity">
    <reaction evidence="11">
        <text>a ribonucleoside 5'-diphosphate + ATP = a ribonucleoside 5'-triphosphate + ADP</text>
        <dbReference type="Rhea" id="RHEA:18113"/>
        <dbReference type="ChEBI" id="CHEBI:30616"/>
        <dbReference type="ChEBI" id="CHEBI:57930"/>
        <dbReference type="ChEBI" id="CHEBI:61557"/>
        <dbReference type="ChEBI" id="CHEBI:456216"/>
        <dbReference type="EC" id="2.7.4.6"/>
    </reaction>
</comment>
<feature type="active site" description="Pros-phosphohistidine intermediate" evidence="11 12">
    <location>
        <position position="115"/>
    </location>
</feature>
<keyword evidence="2 11" id="KW-0963">Cytoplasm</keyword>
<dbReference type="HAMAP" id="MF_00451">
    <property type="entry name" value="NDP_kinase"/>
    <property type="match status" value="1"/>
</dbReference>
<evidence type="ECO:0000256" key="2">
    <source>
        <dbReference type="ARBA" id="ARBA00022490"/>
    </source>
</evidence>
<comment type="subunit">
    <text evidence="11">Homotetramer.</text>
</comment>
<feature type="domain" description="Nucleoside diphosphate kinase-like" evidence="15">
    <location>
        <begin position="1"/>
        <end position="138"/>
    </location>
</feature>
<keyword evidence="8 11" id="KW-0067">ATP-binding</keyword>
<comment type="cofactor">
    <cofactor evidence="11">
        <name>Mg(2+)</name>
        <dbReference type="ChEBI" id="CHEBI:18420"/>
    </cofactor>
</comment>
<feature type="binding site" evidence="11 12">
    <location>
        <position position="91"/>
    </location>
    <ligand>
        <name>ATP</name>
        <dbReference type="ChEBI" id="CHEBI:30616"/>
    </ligand>
</feature>
<feature type="binding site" evidence="11 12">
    <location>
        <position position="57"/>
    </location>
    <ligand>
        <name>ATP</name>
        <dbReference type="ChEBI" id="CHEBI:30616"/>
    </ligand>
</feature>
<dbReference type="InterPro" id="IPR034907">
    <property type="entry name" value="NDK-like_dom"/>
</dbReference>
<accession>A0A1I1XNI6</accession>
<evidence type="ECO:0000259" key="15">
    <source>
        <dbReference type="SMART" id="SM00562"/>
    </source>
</evidence>
<keyword evidence="3 11" id="KW-0597">Phosphoprotein</keyword>
<feature type="binding site" evidence="11 12">
    <location>
        <position position="9"/>
    </location>
    <ligand>
        <name>ATP</name>
        <dbReference type="ChEBI" id="CHEBI:30616"/>
    </ligand>
</feature>
<feature type="binding site" evidence="11 12">
    <location>
        <position position="85"/>
    </location>
    <ligand>
        <name>ATP</name>
        <dbReference type="ChEBI" id="CHEBI:30616"/>
    </ligand>
</feature>
<dbReference type="CDD" id="cd04413">
    <property type="entry name" value="NDPk_I"/>
    <property type="match status" value="1"/>
</dbReference>
<keyword evidence="17" id="KW-1185">Reference proteome</keyword>
<evidence type="ECO:0000313" key="17">
    <source>
        <dbReference type="Proteomes" id="UP000199400"/>
    </source>
</evidence>
<keyword evidence="9 11" id="KW-0460">Magnesium</keyword>
<dbReference type="EMBL" id="FOMX01000008">
    <property type="protein sequence ID" value="SFE08897.1"/>
    <property type="molecule type" value="Genomic_DNA"/>
</dbReference>
<dbReference type="RefSeq" id="WP_096331173.1">
    <property type="nucleotide sequence ID" value="NZ_FOMX01000008.1"/>
</dbReference>
<dbReference type="SUPFAM" id="SSF54919">
    <property type="entry name" value="Nucleoside diphosphate kinase, NDK"/>
    <property type="match status" value="1"/>
</dbReference>
<evidence type="ECO:0000256" key="4">
    <source>
        <dbReference type="ARBA" id="ARBA00022679"/>
    </source>
</evidence>
<keyword evidence="10 11" id="KW-0546">Nucleotide metabolism</keyword>
<evidence type="ECO:0000256" key="6">
    <source>
        <dbReference type="ARBA" id="ARBA00022741"/>
    </source>
</evidence>
<dbReference type="PRINTS" id="PR01243">
    <property type="entry name" value="NUCDPKINASE"/>
</dbReference>
<keyword evidence="6 11" id="KW-0547">Nucleotide-binding</keyword>
<dbReference type="InterPro" id="IPR023005">
    <property type="entry name" value="Nucleoside_diP_kinase_AS"/>
</dbReference>
<dbReference type="GO" id="GO:0046872">
    <property type="term" value="F:metal ion binding"/>
    <property type="evidence" value="ECO:0007669"/>
    <property type="project" value="UniProtKB-KW"/>
</dbReference>
<dbReference type="PANTHER" id="PTHR46161:SF3">
    <property type="entry name" value="NUCLEOSIDE DIPHOSPHATE KINASE DDB_G0292928-RELATED"/>
    <property type="match status" value="1"/>
</dbReference>
<dbReference type="PROSITE" id="PS51374">
    <property type="entry name" value="NDPK_LIKE"/>
    <property type="match status" value="1"/>
</dbReference>
<dbReference type="GO" id="GO:0006241">
    <property type="term" value="P:CTP biosynthetic process"/>
    <property type="evidence" value="ECO:0007669"/>
    <property type="project" value="UniProtKB-UniRule"/>
</dbReference>
<comment type="function">
    <text evidence="11">Major role in the synthesis of nucleoside triphosphates other than ATP. The ATP gamma phosphate is transferred to the NDP beta phosphate via a ping-pong mechanism, using a phosphorylated active-site intermediate.</text>
</comment>
<reference evidence="17" key="1">
    <citation type="submission" date="2016-10" db="EMBL/GenBank/DDBJ databases">
        <authorList>
            <person name="Varghese N."/>
            <person name="Submissions S."/>
        </authorList>
    </citation>
    <scope>NUCLEOTIDE SEQUENCE [LARGE SCALE GENOMIC DNA]</scope>
    <source>
        <strain evidence="17">ATCC 25963</strain>
    </source>
</reference>
<dbReference type="GO" id="GO:0005524">
    <property type="term" value="F:ATP binding"/>
    <property type="evidence" value="ECO:0007669"/>
    <property type="project" value="UniProtKB-UniRule"/>
</dbReference>
<evidence type="ECO:0000256" key="12">
    <source>
        <dbReference type="PROSITE-ProRule" id="PRU00706"/>
    </source>
</evidence>
<sequence length="139" mass="14827">MQRTFAIIKPDAVAAGHQGGILAAIQEAGLRLVAIKSLRLSTAQAEGFYAVHSARPFFRSLVTFMTEGPVVAMVLEGEDAIARWRNLMGPTDATKAGKDTLRGRFGTSIERNATHGSDAPETAAYEIGFFFSGLELAGL</sequence>
<dbReference type="STRING" id="54.SAMN02745121_02976"/>
<evidence type="ECO:0000256" key="14">
    <source>
        <dbReference type="RuleBase" id="RU004013"/>
    </source>
</evidence>
<evidence type="ECO:0000256" key="7">
    <source>
        <dbReference type="ARBA" id="ARBA00022777"/>
    </source>
</evidence>
<dbReference type="GO" id="GO:0006183">
    <property type="term" value="P:GTP biosynthetic process"/>
    <property type="evidence" value="ECO:0007669"/>
    <property type="project" value="UniProtKB-UniRule"/>
</dbReference>
<comment type="subcellular location">
    <subcellularLocation>
        <location evidence="11">Cytoplasm</location>
    </subcellularLocation>
</comment>
<dbReference type="AlphaFoldDB" id="A0A1I1XNI6"/>
<dbReference type="SMART" id="SM00562">
    <property type="entry name" value="NDK"/>
    <property type="match status" value="1"/>
</dbReference>
<dbReference type="EC" id="2.7.4.6" evidence="11 14"/>
<dbReference type="GO" id="GO:0004550">
    <property type="term" value="F:nucleoside diphosphate kinase activity"/>
    <property type="evidence" value="ECO:0007669"/>
    <property type="project" value="UniProtKB-UniRule"/>
</dbReference>
<dbReference type="InterPro" id="IPR001564">
    <property type="entry name" value="Nucleoside_diP_kinase"/>
</dbReference>
<feature type="binding site" evidence="11 12">
    <location>
        <position position="102"/>
    </location>
    <ligand>
        <name>ATP</name>
        <dbReference type="ChEBI" id="CHEBI:30616"/>
    </ligand>
</feature>
<comment type="similarity">
    <text evidence="1 11 12 13">Belongs to the NDK family.</text>
</comment>
<keyword evidence="5 11" id="KW-0479">Metal-binding</keyword>
<keyword evidence="7 11" id="KW-0418">Kinase</keyword>
<evidence type="ECO:0000256" key="9">
    <source>
        <dbReference type="ARBA" id="ARBA00022842"/>
    </source>
</evidence>
<keyword evidence="4 11" id="KW-0808">Transferase</keyword>
<proteinExistence type="inferred from homology"/>
<dbReference type="PANTHER" id="PTHR46161">
    <property type="entry name" value="NUCLEOSIDE DIPHOSPHATE KINASE"/>
    <property type="match status" value="1"/>
</dbReference>
<evidence type="ECO:0000256" key="11">
    <source>
        <dbReference type="HAMAP-Rule" id="MF_00451"/>
    </source>
</evidence>
<dbReference type="Proteomes" id="UP000199400">
    <property type="component" value="Unassembled WGS sequence"/>
</dbReference>
<evidence type="ECO:0000256" key="5">
    <source>
        <dbReference type="ARBA" id="ARBA00022723"/>
    </source>
</evidence>
<evidence type="ECO:0000256" key="1">
    <source>
        <dbReference type="ARBA" id="ARBA00008142"/>
    </source>
</evidence>
<evidence type="ECO:0000256" key="8">
    <source>
        <dbReference type="ARBA" id="ARBA00022840"/>
    </source>
</evidence>
<evidence type="ECO:0000313" key="16">
    <source>
        <dbReference type="EMBL" id="SFE08897.1"/>
    </source>
</evidence>
<name>A0A1I1XNI6_9BACT</name>
<comment type="catalytic activity">
    <reaction evidence="11 14">
        <text>a 2'-deoxyribonucleoside 5'-diphosphate + ATP = a 2'-deoxyribonucleoside 5'-triphosphate + ADP</text>
        <dbReference type="Rhea" id="RHEA:44640"/>
        <dbReference type="ChEBI" id="CHEBI:30616"/>
        <dbReference type="ChEBI" id="CHEBI:61560"/>
        <dbReference type="ChEBI" id="CHEBI:73316"/>
        <dbReference type="ChEBI" id="CHEBI:456216"/>
        <dbReference type="EC" id="2.7.4.6"/>
    </reaction>
</comment>